<name>A0A381WNP1_9ZZZZ</name>
<dbReference type="AlphaFoldDB" id="A0A381WNP1"/>
<dbReference type="GO" id="GO:0005829">
    <property type="term" value="C:cytosol"/>
    <property type="evidence" value="ECO:0007669"/>
    <property type="project" value="TreeGrafter"/>
</dbReference>
<evidence type="ECO:0000313" key="4">
    <source>
        <dbReference type="EMBL" id="SVA54022.1"/>
    </source>
</evidence>
<proteinExistence type="predicted"/>
<dbReference type="PANTHER" id="PTHR30137">
    <property type="entry name" value="LUCIFERASE-LIKE MONOOXYGENASE"/>
    <property type="match status" value="1"/>
</dbReference>
<evidence type="ECO:0000256" key="2">
    <source>
        <dbReference type="ARBA" id="ARBA00023033"/>
    </source>
</evidence>
<accession>A0A381WNP1</accession>
<dbReference type="Gene3D" id="3.20.20.30">
    <property type="entry name" value="Luciferase-like domain"/>
    <property type="match status" value="1"/>
</dbReference>
<dbReference type="InterPro" id="IPR050766">
    <property type="entry name" value="Bact_Lucif_Oxidored"/>
</dbReference>
<sequence length="347" mass="38768">MEFNHFLSSYFPDPSYGGHRLFADMLEQAQAADRLGYHGVTIPEHHLINILLTPSPLQMAVKVASITEHVEVVTSVAVLPIRDMRVFAGEVTQADILTNGRLVLGVGRGAFAYEIERFGVRMEETRAKFDESVEVLIALLSQEEVGWSGKYYNFQPITIMPRPLTEPMPRMMIAVMNPSGIAACTRRGFHIQTTPLAGKQELFKSQITAHKEAKAAMGTKGEHLRIMMSRVTYCAEDEAEAMEILSRAYEYYGRFDNVFTGPGEVENGCILALPCIQSIEELEQNLLIGTPNQLIDRMAEYHEAGIDEYILNSNLGQPQSQHLEAMQRFAEEVMPNFRGPAGVKKTA</sequence>
<organism evidence="4">
    <name type="scientific">marine metagenome</name>
    <dbReference type="NCBI Taxonomy" id="408172"/>
    <lineage>
        <taxon>unclassified sequences</taxon>
        <taxon>metagenomes</taxon>
        <taxon>ecological metagenomes</taxon>
    </lineage>
</organism>
<evidence type="ECO:0000259" key="3">
    <source>
        <dbReference type="Pfam" id="PF00296"/>
    </source>
</evidence>
<dbReference type="GO" id="GO:0004497">
    <property type="term" value="F:monooxygenase activity"/>
    <property type="evidence" value="ECO:0007669"/>
    <property type="project" value="UniProtKB-KW"/>
</dbReference>
<dbReference type="PANTHER" id="PTHR30137:SF8">
    <property type="entry name" value="BLR5498 PROTEIN"/>
    <property type="match status" value="1"/>
</dbReference>
<dbReference type="EMBL" id="UINC01012361">
    <property type="protein sequence ID" value="SVA54022.1"/>
    <property type="molecule type" value="Genomic_DNA"/>
</dbReference>
<dbReference type="GO" id="GO:0016705">
    <property type="term" value="F:oxidoreductase activity, acting on paired donors, with incorporation or reduction of molecular oxygen"/>
    <property type="evidence" value="ECO:0007669"/>
    <property type="project" value="InterPro"/>
</dbReference>
<keyword evidence="1" id="KW-0560">Oxidoreductase</keyword>
<reference evidence="4" key="1">
    <citation type="submission" date="2018-05" db="EMBL/GenBank/DDBJ databases">
        <authorList>
            <person name="Lanie J.A."/>
            <person name="Ng W.-L."/>
            <person name="Kazmierczak K.M."/>
            <person name="Andrzejewski T.M."/>
            <person name="Davidsen T.M."/>
            <person name="Wayne K.J."/>
            <person name="Tettelin H."/>
            <person name="Glass J.I."/>
            <person name="Rusch D."/>
            <person name="Podicherti R."/>
            <person name="Tsui H.-C.T."/>
            <person name="Winkler M.E."/>
        </authorList>
    </citation>
    <scope>NUCLEOTIDE SEQUENCE</scope>
</reference>
<protein>
    <recommendedName>
        <fullName evidence="3">Luciferase-like domain-containing protein</fullName>
    </recommendedName>
</protein>
<dbReference type="Pfam" id="PF00296">
    <property type="entry name" value="Bac_luciferase"/>
    <property type="match status" value="1"/>
</dbReference>
<evidence type="ECO:0000256" key="1">
    <source>
        <dbReference type="ARBA" id="ARBA00023002"/>
    </source>
</evidence>
<feature type="domain" description="Luciferase-like" evidence="3">
    <location>
        <begin position="1"/>
        <end position="308"/>
    </location>
</feature>
<dbReference type="InterPro" id="IPR011251">
    <property type="entry name" value="Luciferase-like_dom"/>
</dbReference>
<dbReference type="SUPFAM" id="SSF51679">
    <property type="entry name" value="Bacterial luciferase-like"/>
    <property type="match status" value="1"/>
</dbReference>
<dbReference type="InterPro" id="IPR036661">
    <property type="entry name" value="Luciferase-like_sf"/>
</dbReference>
<keyword evidence="2" id="KW-0503">Monooxygenase</keyword>
<gene>
    <name evidence="4" type="ORF">METZ01_LOCUS106876</name>
</gene>